<dbReference type="Gene3D" id="3.60.60.10">
    <property type="entry name" value="Penicillin V Acylase, Chain A"/>
    <property type="match status" value="1"/>
</dbReference>
<dbReference type="Pfam" id="PF03417">
    <property type="entry name" value="AAT"/>
    <property type="match status" value="1"/>
</dbReference>
<reference evidence="2" key="1">
    <citation type="submission" date="2022-10" db="EMBL/GenBank/DDBJ databases">
        <title>The WGS of Solirubrobacter sp. CPCC 204708.</title>
        <authorList>
            <person name="Jiang Z."/>
        </authorList>
    </citation>
    <scope>NUCLEOTIDE SEQUENCE</scope>
    <source>
        <strain evidence="2">CPCC 204708</strain>
    </source>
</reference>
<dbReference type="NCBIfam" id="NF040521">
    <property type="entry name" value="C45_proenzyme"/>
    <property type="match status" value="1"/>
</dbReference>
<dbReference type="PANTHER" id="PTHR34180">
    <property type="entry name" value="PEPTIDASE C45"/>
    <property type="match status" value="1"/>
</dbReference>
<evidence type="ECO:0000259" key="1">
    <source>
        <dbReference type="Pfam" id="PF03417"/>
    </source>
</evidence>
<evidence type="ECO:0000313" key="2">
    <source>
        <dbReference type="EMBL" id="MDA0136430.1"/>
    </source>
</evidence>
<dbReference type="EMBL" id="JAPCID010000003">
    <property type="protein sequence ID" value="MDA0136430.1"/>
    <property type="molecule type" value="Genomic_DNA"/>
</dbReference>
<comment type="caution">
    <text evidence="2">The sequence shown here is derived from an EMBL/GenBank/DDBJ whole genome shotgun (WGS) entry which is preliminary data.</text>
</comment>
<dbReference type="RefSeq" id="WP_202955419.1">
    <property type="nucleotide sequence ID" value="NZ_JAPCID010000003.1"/>
</dbReference>
<sequence length="330" mass="35124">MTFPVHRSDEATPEQRGEAFGRAMATQVQHTVAVYRRMFAERNARVPDELPPHLEIDAIARGANVDPHALRAVNARTEILAGADECSVQGAGGLLAQNWDWHPDLSASTVIHIVEHPHGWFATLTEAGILAKIGLNGHGLGVCLNILRTSADGGTDGTPIHLLIHQTLSTAATVDEAIARLTAATVSASSAVTVATPGDVAHVELNPGGANVIRGAVGAHTNHFIEPPKRGIDVMAAESPTTRQRLEVVKTQPLLDALRDHTGHPKGVCRHVDPADPWVEQTVTVASVVMNLEKLRLHVADGPPCTHEHQEVTLPTRRASSGRLASTAAR</sequence>
<dbReference type="Gene3D" id="1.10.10.2120">
    <property type="match status" value="1"/>
</dbReference>
<dbReference type="InterPro" id="IPR047801">
    <property type="entry name" value="Peptidase_C45"/>
</dbReference>
<keyword evidence="3" id="KW-1185">Reference proteome</keyword>
<dbReference type="InterPro" id="IPR005079">
    <property type="entry name" value="Peptidase_C45_hydrolase"/>
</dbReference>
<evidence type="ECO:0000313" key="3">
    <source>
        <dbReference type="Proteomes" id="UP001147700"/>
    </source>
</evidence>
<proteinExistence type="predicted"/>
<feature type="domain" description="Peptidase C45 hydrolase" evidence="1">
    <location>
        <begin position="92"/>
        <end position="237"/>
    </location>
</feature>
<accession>A0ABT4RD42</accession>
<name>A0ABT4RD42_9ACTN</name>
<dbReference type="PANTHER" id="PTHR34180:SF1">
    <property type="entry name" value="BETA-ALANYL-DOPAMINE_CARCININE HYDROLASE"/>
    <property type="match status" value="1"/>
</dbReference>
<dbReference type="Proteomes" id="UP001147700">
    <property type="component" value="Unassembled WGS sequence"/>
</dbReference>
<organism evidence="2 3">
    <name type="scientific">Solirubrobacter deserti</name>
    <dbReference type="NCBI Taxonomy" id="2282478"/>
    <lineage>
        <taxon>Bacteria</taxon>
        <taxon>Bacillati</taxon>
        <taxon>Actinomycetota</taxon>
        <taxon>Thermoleophilia</taxon>
        <taxon>Solirubrobacterales</taxon>
        <taxon>Solirubrobacteraceae</taxon>
        <taxon>Solirubrobacter</taxon>
    </lineage>
</organism>
<dbReference type="InterPro" id="IPR047794">
    <property type="entry name" value="C45_proenzyme-like"/>
</dbReference>
<gene>
    <name evidence="2" type="ORF">OJ962_02905</name>
</gene>
<protein>
    <submittedName>
        <fullName evidence="2">C45 family peptidase</fullName>
    </submittedName>
</protein>